<protein>
    <recommendedName>
        <fullName evidence="3">Chromosome partitioning protein ParB</fullName>
    </recommendedName>
</protein>
<evidence type="ECO:0000313" key="2">
    <source>
        <dbReference type="Proteomes" id="UP001163632"/>
    </source>
</evidence>
<keyword evidence="2" id="KW-1185">Reference proteome</keyword>
<dbReference type="RefSeq" id="WP_264683528.1">
    <property type="nucleotide sequence ID" value="NZ_CP087798.1"/>
</dbReference>
<sequence length="273" mass="31057">MNSDEYYNWLQKFEKRTTSDDTFTPPAVYDVVLEYVNEHILHLDDLTVERPFYPDGDYQAHAQNYDDNTVVIDNPPFSILAKIIDFYLANNVKFFLFAPALTVFNSMRNRDCTAIIAPADITYDNGAVVDTCFATNLCGDVRAMTAPVLYNALKALEQQKPTLPKYQYSPNVLMVNNLNKLCKAGIEFSVSANESVFIRKLDSQKEHKKELFGGGLLISDNKAKELQAKELQVKELQFKDNQIVWQLSDRELALVDGLAMMACEQVENKWGDL</sequence>
<evidence type="ECO:0000313" key="1">
    <source>
        <dbReference type="EMBL" id="UZA04115.1"/>
    </source>
</evidence>
<evidence type="ECO:0008006" key="3">
    <source>
        <dbReference type="Google" id="ProtNLM"/>
    </source>
</evidence>
<name>A0ABY6M988_MORBO</name>
<accession>A0ABY6M988</accession>
<reference evidence="1" key="1">
    <citation type="journal article" date="2022" name="BMC Microbiol.">
        <title>Whole genome sequencing of Moraxella bovis strains from North America reveals two genotypes with different genetic determinants.</title>
        <authorList>
            <person name="Wynn E.L."/>
            <person name="Hille M.M."/>
            <person name="Loy J.D."/>
            <person name="Schuller G."/>
            <person name="Kuhn K.L."/>
            <person name="Dickey A.M."/>
            <person name="Bono J.L."/>
            <person name="Clawson M.L."/>
        </authorList>
    </citation>
    <scope>NUCLEOTIDE SEQUENCE</scope>
    <source>
        <strain evidence="1">SAM102599</strain>
    </source>
</reference>
<proteinExistence type="predicted"/>
<dbReference type="Proteomes" id="UP001163632">
    <property type="component" value="Chromosome"/>
</dbReference>
<gene>
    <name evidence="1" type="ORF">LP092_05080</name>
</gene>
<organism evidence="1 2">
    <name type="scientific">Moraxella bovis</name>
    <dbReference type="NCBI Taxonomy" id="476"/>
    <lineage>
        <taxon>Bacteria</taxon>
        <taxon>Pseudomonadati</taxon>
        <taxon>Pseudomonadota</taxon>
        <taxon>Gammaproteobacteria</taxon>
        <taxon>Moraxellales</taxon>
        <taxon>Moraxellaceae</taxon>
        <taxon>Moraxella</taxon>
    </lineage>
</organism>
<dbReference type="EMBL" id="CP087830">
    <property type="protein sequence ID" value="UZA04115.1"/>
    <property type="molecule type" value="Genomic_DNA"/>
</dbReference>